<dbReference type="PANTHER" id="PTHR34975">
    <property type="entry name" value="SPORE GERMINATION PROTEIN A2"/>
    <property type="match status" value="1"/>
</dbReference>
<name>A0A3M8D405_9BACL</name>
<evidence type="ECO:0000313" key="9">
    <source>
        <dbReference type="EMBL" id="RNB82608.1"/>
    </source>
</evidence>
<feature type="transmembrane region" description="Helical" evidence="8">
    <location>
        <begin position="183"/>
        <end position="206"/>
    </location>
</feature>
<dbReference type="NCBIfam" id="TIGR00912">
    <property type="entry name" value="2A0309"/>
    <property type="match status" value="1"/>
</dbReference>
<sequence>MKVPQQITVIQVVTILVSTIIGVGVLALPLFAVRTADSGAPFVTFLGTCLAFFGVIIITILGKRFPSKTIIIYSEDIIGKWLARIGSLLVIGFFAVLTSLTAREFGEVVVTSVLKSTPVEITVIVMLLLAAISTRSDIFTFTYIHQFYFPFLLVPVLVIASLSLKNAEMINLLPLWGNEQNDLMKGVLTVAALFQGSFILTMIIPAMRNPHRVMKASVWAMVISGGLYITIVVATVGLFGAEEIKKLLWPTLELAKATSLPANILERLDAAFLAVWVTAVFTSLLSSYYLTIHSVSKLLRLRDHGMFSFSLLPFVFVLAMVPQNIMQMYDIIEFVSRCGLMITILYPSVLLIVAIIRGKREDRNEDTAMDKPS</sequence>
<feature type="transmembrane region" description="Helical" evidence="8">
    <location>
        <begin position="12"/>
        <end position="33"/>
    </location>
</feature>
<comment type="similarity">
    <text evidence="2">Belongs to the amino acid-polyamine-organocation (APC) superfamily. Spore germination protein (SGP) (TC 2.A.3.9) family.</text>
</comment>
<evidence type="ECO:0000256" key="8">
    <source>
        <dbReference type="SAM" id="Phobius"/>
    </source>
</evidence>
<proteinExistence type="inferred from homology"/>
<feature type="transmembrane region" description="Helical" evidence="8">
    <location>
        <begin position="143"/>
        <end position="163"/>
    </location>
</feature>
<reference evidence="9 10" key="1">
    <citation type="submission" date="2018-10" db="EMBL/GenBank/DDBJ databases">
        <title>Phylogenomics of Brevibacillus.</title>
        <authorList>
            <person name="Dunlap C."/>
        </authorList>
    </citation>
    <scope>NUCLEOTIDE SEQUENCE [LARGE SCALE GENOMIC DNA]</scope>
    <source>
        <strain evidence="9 10">JCM 15774</strain>
    </source>
</reference>
<feature type="transmembrane region" description="Helical" evidence="8">
    <location>
        <begin position="270"/>
        <end position="292"/>
    </location>
</feature>
<keyword evidence="3" id="KW-0813">Transport</keyword>
<keyword evidence="6 8" id="KW-1133">Transmembrane helix</keyword>
<keyword evidence="10" id="KW-1185">Reference proteome</keyword>
<feature type="transmembrane region" description="Helical" evidence="8">
    <location>
        <begin position="334"/>
        <end position="356"/>
    </location>
</feature>
<organism evidence="9 10">
    <name type="scientific">Brevibacillus nitrificans</name>
    <dbReference type="NCBI Taxonomy" id="651560"/>
    <lineage>
        <taxon>Bacteria</taxon>
        <taxon>Bacillati</taxon>
        <taxon>Bacillota</taxon>
        <taxon>Bacilli</taxon>
        <taxon>Bacillales</taxon>
        <taxon>Paenibacillaceae</taxon>
        <taxon>Brevibacillus</taxon>
    </lineage>
</organism>
<protein>
    <submittedName>
        <fullName evidence="9">Spore gernimation protein</fullName>
    </submittedName>
</protein>
<dbReference type="Pfam" id="PF03845">
    <property type="entry name" value="Spore_permease"/>
    <property type="match status" value="1"/>
</dbReference>
<evidence type="ECO:0000256" key="6">
    <source>
        <dbReference type="ARBA" id="ARBA00022989"/>
    </source>
</evidence>
<keyword evidence="4" id="KW-0309">Germination</keyword>
<accession>A0A3M8D405</accession>
<evidence type="ECO:0000256" key="5">
    <source>
        <dbReference type="ARBA" id="ARBA00022692"/>
    </source>
</evidence>
<evidence type="ECO:0000256" key="1">
    <source>
        <dbReference type="ARBA" id="ARBA00004141"/>
    </source>
</evidence>
<gene>
    <name evidence="9" type="ORF">EDM59_20905</name>
</gene>
<dbReference type="Proteomes" id="UP000269573">
    <property type="component" value="Unassembled WGS sequence"/>
</dbReference>
<dbReference type="Gene3D" id="1.20.1740.10">
    <property type="entry name" value="Amino acid/polyamine transporter I"/>
    <property type="match status" value="1"/>
</dbReference>
<evidence type="ECO:0000256" key="4">
    <source>
        <dbReference type="ARBA" id="ARBA00022544"/>
    </source>
</evidence>
<keyword evidence="7 8" id="KW-0472">Membrane</keyword>
<comment type="caution">
    <text evidence="9">The sequence shown here is derived from an EMBL/GenBank/DDBJ whole genome shotgun (WGS) entry which is preliminary data.</text>
</comment>
<dbReference type="PANTHER" id="PTHR34975:SF2">
    <property type="entry name" value="SPORE GERMINATION PROTEIN A2"/>
    <property type="match status" value="1"/>
</dbReference>
<dbReference type="InterPro" id="IPR004761">
    <property type="entry name" value="Spore_GerAB"/>
</dbReference>
<dbReference type="GO" id="GO:0009847">
    <property type="term" value="P:spore germination"/>
    <property type="evidence" value="ECO:0007669"/>
    <property type="project" value="InterPro"/>
</dbReference>
<evidence type="ECO:0000256" key="3">
    <source>
        <dbReference type="ARBA" id="ARBA00022448"/>
    </source>
</evidence>
<evidence type="ECO:0000313" key="10">
    <source>
        <dbReference type="Proteomes" id="UP000269573"/>
    </source>
</evidence>
<evidence type="ECO:0000256" key="2">
    <source>
        <dbReference type="ARBA" id="ARBA00007998"/>
    </source>
</evidence>
<dbReference type="AlphaFoldDB" id="A0A3M8D405"/>
<evidence type="ECO:0000256" key="7">
    <source>
        <dbReference type="ARBA" id="ARBA00023136"/>
    </source>
</evidence>
<keyword evidence="5 8" id="KW-0812">Transmembrane</keyword>
<dbReference type="GO" id="GO:0016020">
    <property type="term" value="C:membrane"/>
    <property type="evidence" value="ECO:0007669"/>
    <property type="project" value="UniProtKB-SubCell"/>
</dbReference>
<feature type="transmembrane region" description="Helical" evidence="8">
    <location>
        <begin position="218"/>
        <end position="241"/>
    </location>
</feature>
<feature type="transmembrane region" description="Helical" evidence="8">
    <location>
        <begin position="108"/>
        <end position="131"/>
    </location>
</feature>
<feature type="transmembrane region" description="Helical" evidence="8">
    <location>
        <begin position="39"/>
        <end position="61"/>
    </location>
</feature>
<feature type="transmembrane region" description="Helical" evidence="8">
    <location>
        <begin position="304"/>
        <end position="322"/>
    </location>
</feature>
<comment type="subcellular location">
    <subcellularLocation>
        <location evidence="1">Membrane</location>
        <topology evidence="1">Multi-pass membrane protein</topology>
    </subcellularLocation>
</comment>
<dbReference type="RefSeq" id="WP_122925389.1">
    <property type="nucleotide sequence ID" value="NZ_RHHU01000012.1"/>
</dbReference>
<feature type="transmembrane region" description="Helical" evidence="8">
    <location>
        <begin position="81"/>
        <end position="102"/>
    </location>
</feature>
<dbReference type="EMBL" id="RHHU01000012">
    <property type="protein sequence ID" value="RNB82608.1"/>
    <property type="molecule type" value="Genomic_DNA"/>
</dbReference>